<evidence type="ECO:0000256" key="1">
    <source>
        <dbReference type="SAM" id="Coils"/>
    </source>
</evidence>
<name>A0A844YVG5_9SPHN</name>
<dbReference type="InterPro" id="IPR037401">
    <property type="entry name" value="SnoaL-like"/>
</dbReference>
<keyword evidence="5" id="KW-1185">Reference proteome</keyword>
<dbReference type="AlphaFoldDB" id="A0A844YVG5"/>
<feature type="compositionally biased region" description="Polar residues" evidence="2">
    <location>
        <begin position="207"/>
        <end position="217"/>
    </location>
</feature>
<evidence type="ECO:0000313" key="5">
    <source>
        <dbReference type="Proteomes" id="UP000466966"/>
    </source>
</evidence>
<evidence type="ECO:0000256" key="2">
    <source>
        <dbReference type="SAM" id="MobiDB-lite"/>
    </source>
</evidence>
<keyword evidence="1" id="KW-0175">Coiled coil</keyword>
<dbReference type="OrthoDB" id="581683at2"/>
<accession>A0A844YVG5</accession>
<evidence type="ECO:0000259" key="3">
    <source>
        <dbReference type="Pfam" id="PF13577"/>
    </source>
</evidence>
<feature type="region of interest" description="Disordered" evidence="2">
    <location>
        <begin position="172"/>
        <end position="217"/>
    </location>
</feature>
<sequence length="217" mass="24519">MDPAAISAELADLRQRLQQLEDKDAITRLQYQYGYYIDNRKWDAMVGLFADEGAEIEIGQRGTYVGKARIHRFLEDLLGGGRWGLLQDEIIHHIQMQPLVTVAPDGLTAKARARAMVQGNSPPGSGKFLLAEGLYENDYVKEAGAWKIRRLWWVPTFYFQIAGFDQAVFDSGPPSDEFPPDRPSIPRNEALGRRFPPFHYPHPFSGENWSDPSSPAD</sequence>
<feature type="domain" description="SnoaL-like" evidence="3">
    <location>
        <begin position="18"/>
        <end position="150"/>
    </location>
</feature>
<proteinExistence type="predicted"/>
<dbReference type="Gene3D" id="3.10.450.50">
    <property type="match status" value="1"/>
</dbReference>
<reference evidence="4 5" key="1">
    <citation type="submission" date="2019-12" db="EMBL/GenBank/DDBJ databases">
        <title>Genomic-based taxomic classification of the family Erythrobacteraceae.</title>
        <authorList>
            <person name="Xu L."/>
        </authorList>
    </citation>
    <scope>NUCLEOTIDE SEQUENCE [LARGE SCALE GENOMIC DNA]</scope>
    <source>
        <strain evidence="4 5">M0322</strain>
    </source>
</reference>
<protein>
    <submittedName>
        <fullName evidence="4">Nuclear transport factor 2 family protein</fullName>
    </submittedName>
</protein>
<evidence type="ECO:0000313" key="4">
    <source>
        <dbReference type="EMBL" id="MXO70464.1"/>
    </source>
</evidence>
<dbReference type="InterPro" id="IPR032710">
    <property type="entry name" value="NTF2-like_dom_sf"/>
</dbReference>
<comment type="caution">
    <text evidence="4">The sequence shown here is derived from an EMBL/GenBank/DDBJ whole genome shotgun (WGS) entry which is preliminary data.</text>
</comment>
<feature type="compositionally biased region" description="Low complexity" evidence="2">
    <location>
        <begin position="195"/>
        <end position="204"/>
    </location>
</feature>
<dbReference type="EMBL" id="WTYV01000001">
    <property type="protein sequence ID" value="MXO70464.1"/>
    <property type="molecule type" value="Genomic_DNA"/>
</dbReference>
<dbReference type="SUPFAM" id="SSF54427">
    <property type="entry name" value="NTF2-like"/>
    <property type="match status" value="1"/>
</dbReference>
<dbReference type="Proteomes" id="UP000466966">
    <property type="component" value="Unassembled WGS sequence"/>
</dbReference>
<dbReference type="RefSeq" id="WP_160770379.1">
    <property type="nucleotide sequence ID" value="NZ_WTYV01000001.1"/>
</dbReference>
<dbReference type="Pfam" id="PF13577">
    <property type="entry name" value="SnoaL_4"/>
    <property type="match status" value="1"/>
</dbReference>
<feature type="coiled-coil region" evidence="1">
    <location>
        <begin position="3"/>
        <end position="30"/>
    </location>
</feature>
<organism evidence="4 5">
    <name type="scientific">Alteraurantiacibacter buctensis</name>
    <dbReference type="NCBI Taxonomy" id="1503981"/>
    <lineage>
        <taxon>Bacteria</taxon>
        <taxon>Pseudomonadati</taxon>
        <taxon>Pseudomonadota</taxon>
        <taxon>Alphaproteobacteria</taxon>
        <taxon>Sphingomonadales</taxon>
        <taxon>Erythrobacteraceae</taxon>
        <taxon>Alteraurantiacibacter</taxon>
    </lineage>
</organism>
<gene>
    <name evidence="4" type="ORF">GRI99_02315</name>
</gene>